<name>A0A518K6R3_9BACT</name>
<dbReference type="InterPro" id="IPR051907">
    <property type="entry name" value="DoxX-like_oxidoreductase"/>
</dbReference>
<dbReference type="GO" id="GO:0005886">
    <property type="term" value="C:plasma membrane"/>
    <property type="evidence" value="ECO:0007669"/>
    <property type="project" value="UniProtKB-SubCell"/>
</dbReference>
<accession>A0A518K6R3</accession>
<dbReference type="PANTHER" id="PTHR33452">
    <property type="entry name" value="OXIDOREDUCTASE CATD-RELATED"/>
    <property type="match status" value="1"/>
</dbReference>
<reference evidence="8 9" key="1">
    <citation type="submission" date="2019-02" db="EMBL/GenBank/DDBJ databases">
        <title>Deep-cultivation of Planctomycetes and their phenomic and genomic characterization uncovers novel biology.</title>
        <authorList>
            <person name="Wiegand S."/>
            <person name="Jogler M."/>
            <person name="Boedeker C."/>
            <person name="Pinto D."/>
            <person name="Vollmers J."/>
            <person name="Rivas-Marin E."/>
            <person name="Kohn T."/>
            <person name="Peeters S.H."/>
            <person name="Heuer A."/>
            <person name="Rast P."/>
            <person name="Oberbeckmann S."/>
            <person name="Bunk B."/>
            <person name="Jeske O."/>
            <person name="Meyerdierks A."/>
            <person name="Storesund J.E."/>
            <person name="Kallscheuer N."/>
            <person name="Luecker S."/>
            <person name="Lage O.M."/>
            <person name="Pohl T."/>
            <person name="Merkel B.J."/>
            <person name="Hornburger P."/>
            <person name="Mueller R.-W."/>
            <person name="Bruemmer F."/>
            <person name="Labrenz M."/>
            <person name="Spormann A.M."/>
            <person name="Op den Camp H."/>
            <person name="Overmann J."/>
            <person name="Amann R."/>
            <person name="Jetten M.S.M."/>
            <person name="Mascher T."/>
            <person name="Medema M.H."/>
            <person name="Devos D.P."/>
            <person name="Kaster A.-K."/>
            <person name="Ovreas L."/>
            <person name="Rohde M."/>
            <person name="Galperin M.Y."/>
            <person name="Jogler C."/>
        </authorList>
    </citation>
    <scope>NUCLEOTIDE SEQUENCE [LARGE SCALE GENOMIC DNA]</scope>
    <source>
        <strain evidence="8 9">Spa11</strain>
    </source>
</reference>
<feature type="transmembrane region" description="Helical" evidence="7">
    <location>
        <begin position="12"/>
        <end position="35"/>
    </location>
</feature>
<evidence type="ECO:0000256" key="6">
    <source>
        <dbReference type="ARBA" id="ARBA00023136"/>
    </source>
</evidence>
<evidence type="ECO:0000256" key="4">
    <source>
        <dbReference type="ARBA" id="ARBA00022692"/>
    </source>
</evidence>
<dbReference type="PANTHER" id="PTHR33452:SF1">
    <property type="entry name" value="INNER MEMBRANE PROTEIN YPHA-RELATED"/>
    <property type="match status" value="1"/>
</dbReference>
<dbReference type="KEGG" id="bmei:Spa11_16740"/>
<evidence type="ECO:0000256" key="5">
    <source>
        <dbReference type="ARBA" id="ARBA00022989"/>
    </source>
</evidence>
<comment type="similarity">
    <text evidence="2">Belongs to the DoxX family.</text>
</comment>
<organism evidence="8 9">
    <name type="scientific">Botrimarina mediterranea</name>
    <dbReference type="NCBI Taxonomy" id="2528022"/>
    <lineage>
        <taxon>Bacteria</taxon>
        <taxon>Pseudomonadati</taxon>
        <taxon>Planctomycetota</taxon>
        <taxon>Planctomycetia</taxon>
        <taxon>Pirellulales</taxon>
        <taxon>Lacipirellulaceae</taxon>
        <taxon>Botrimarina</taxon>
    </lineage>
</organism>
<evidence type="ECO:0000313" key="9">
    <source>
        <dbReference type="Proteomes" id="UP000316426"/>
    </source>
</evidence>
<gene>
    <name evidence="8" type="primary">catD_2</name>
    <name evidence="8" type="ORF">Spa11_16740</name>
</gene>
<keyword evidence="5 7" id="KW-1133">Transmembrane helix</keyword>
<keyword evidence="8" id="KW-0560">Oxidoreductase</keyword>
<comment type="subcellular location">
    <subcellularLocation>
        <location evidence="1">Cell membrane</location>
        <topology evidence="1">Multi-pass membrane protein</topology>
    </subcellularLocation>
</comment>
<feature type="transmembrane region" description="Helical" evidence="7">
    <location>
        <begin position="118"/>
        <end position="135"/>
    </location>
</feature>
<proteinExistence type="inferred from homology"/>
<dbReference type="GO" id="GO:0016491">
    <property type="term" value="F:oxidoreductase activity"/>
    <property type="evidence" value="ECO:0007669"/>
    <property type="project" value="UniProtKB-KW"/>
</dbReference>
<dbReference type="InterPro" id="IPR032808">
    <property type="entry name" value="DoxX"/>
</dbReference>
<keyword evidence="6 7" id="KW-0472">Membrane</keyword>
<evidence type="ECO:0000256" key="7">
    <source>
        <dbReference type="SAM" id="Phobius"/>
    </source>
</evidence>
<dbReference type="Pfam" id="PF07681">
    <property type="entry name" value="DoxX"/>
    <property type="match status" value="1"/>
</dbReference>
<dbReference type="EC" id="1.-.-.-" evidence="8"/>
<dbReference type="Proteomes" id="UP000316426">
    <property type="component" value="Chromosome"/>
</dbReference>
<feature type="transmembrane region" description="Helical" evidence="7">
    <location>
        <begin position="56"/>
        <end position="76"/>
    </location>
</feature>
<keyword evidence="4 7" id="KW-0812">Transmembrane</keyword>
<keyword evidence="9" id="KW-1185">Reference proteome</keyword>
<sequence length="152" mass="16487">MWLQPWLRTSAPASVLLIRLMVGFVFFSEGVQKFLYPASRGAGRFEKIGLPSPEALSYFVASFEVACGVLLMLGLLTRLASLPTIAIMLVAIVTTKLPVLADAGFWQMAHDARTDWSMLLGSIFLFIVGAGPLSMDAKLTAPDPPDARKEDA</sequence>
<protein>
    <submittedName>
        <fullName evidence="8">Oxidoreductase CatD</fullName>
        <ecNumber evidence="8">1.-.-.-</ecNumber>
    </submittedName>
</protein>
<feature type="transmembrane region" description="Helical" evidence="7">
    <location>
        <begin position="82"/>
        <end position="106"/>
    </location>
</feature>
<evidence type="ECO:0000256" key="3">
    <source>
        <dbReference type="ARBA" id="ARBA00022475"/>
    </source>
</evidence>
<dbReference type="RefSeq" id="WP_145110537.1">
    <property type="nucleotide sequence ID" value="NZ_CP036349.1"/>
</dbReference>
<evidence type="ECO:0000256" key="1">
    <source>
        <dbReference type="ARBA" id="ARBA00004651"/>
    </source>
</evidence>
<keyword evidence="3" id="KW-1003">Cell membrane</keyword>
<evidence type="ECO:0000313" key="8">
    <source>
        <dbReference type="EMBL" id="QDV73478.1"/>
    </source>
</evidence>
<dbReference type="AlphaFoldDB" id="A0A518K6R3"/>
<dbReference type="EMBL" id="CP036349">
    <property type="protein sequence ID" value="QDV73478.1"/>
    <property type="molecule type" value="Genomic_DNA"/>
</dbReference>
<evidence type="ECO:0000256" key="2">
    <source>
        <dbReference type="ARBA" id="ARBA00006679"/>
    </source>
</evidence>